<organism evidence="1 2">
    <name type="scientific">Pseudonocardia acidicola</name>
    <dbReference type="NCBI Taxonomy" id="2724939"/>
    <lineage>
        <taxon>Bacteria</taxon>
        <taxon>Bacillati</taxon>
        <taxon>Actinomycetota</taxon>
        <taxon>Actinomycetes</taxon>
        <taxon>Pseudonocardiales</taxon>
        <taxon>Pseudonocardiaceae</taxon>
        <taxon>Pseudonocardia</taxon>
    </lineage>
</organism>
<sequence>MPPDVHLDPHRLRVHAGRLAEALDALRPVTEPDAVLGCLRAPAASGLHAELDRLVTVLIRAGNELAELSGTLWAVAAEAEDADRGVGGSLTRLVADLR</sequence>
<comment type="caution">
    <text evidence="1">The sequence shown here is derived from an EMBL/GenBank/DDBJ whole genome shotgun (WGS) entry which is preliminary data.</text>
</comment>
<dbReference type="Proteomes" id="UP000820669">
    <property type="component" value="Unassembled WGS sequence"/>
</dbReference>
<reference evidence="1 2" key="1">
    <citation type="submission" date="2020-04" db="EMBL/GenBank/DDBJ databases">
        <authorList>
            <person name="Klaysubun C."/>
            <person name="Duangmal K."/>
            <person name="Lipun K."/>
        </authorList>
    </citation>
    <scope>NUCLEOTIDE SEQUENCE [LARGE SCALE GENOMIC DNA]</scope>
    <source>
        <strain evidence="1 2">K10HN5</strain>
    </source>
</reference>
<dbReference type="RefSeq" id="WP_169383885.1">
    <property type="nucleotide sequence ID" value="NZ_JAAXLA010000056.1"/>
</dbReference>
<evidence type="ECO:0000313" key="1">
    <source>
        <dbReference type="EMBL" id="NMI00407.1"/>
    </source>
</evidence>
<protein>
    <recommendedName>
        <fullName evidence="3">Excreted virulence factor EspC (Type VII ESX diderm)</fullName>
    </recommendedName>
</protein>
<name>A0ABX1SFS3_9PSEU</name>
<dbReference type="EMBL" id="JAAXLA010000056">
    <property type="protein sequence ID" value="NMI00407.1"/>
    <property type="molecule type" value="Genomic_DNA"/>
</dbReference>
<gene>
    <name evidence="1" type="ORF">HF526_24305</name>
</gene>
<proteinExistence type="predicted"/>
<keyword evidence="2" id="KW-1185">Reference proteome</keyword>
<evidence type="ECO:0008006" key="3">
    <source>
        <dbReference type="Google" id="ProtNLM"/>
    </source>
</evidence>
<evidence type="ECO:0000313" key="2">
    <source>
        <dbReference type="Proteomes" id="UP000820669"/>
    </source>
</evidence>
<accession>A0ABX1SFS3</accession>